<feature type="signal peptide" evidence="8">
    <location>
        <begin position="1"/>
        <end position="21"/>
    </location>
</feature>
<dbReference type="EMBL" id="JBFTWV010000002">
    <property type="protein sequence ID" value="KAL2800853.1"/>
    <property type="molecule type" value="Genomic_DNA"/>
</dbReference>
<protein>
    <recommendedName>
        <fullName evidence="4">acetylxylan esterase</fullName>
        <ecNumber evidence="4">3.1.1.72</ecNumber>
    </recommendedName>
</protein>
<dbReference type="InterPro" id="IPR029058">
    <property type="entry name" value="AB_hydrolase_fold"/>
</dbReference>
<evidence type="ECO:0000313" key="9">
    <source>
        <dbReference type="EMBL" id="KAL2800853.1"/>
    </source>
</evidence>
<evidence type="ECO:0000256" key="5">
    <source>
        <dbReference type="ARBA" id="ARBA00022487"/>
    </source>
</evidence>
<evidence type="ECO:0000256" key="1">
    <source>
        <dbReference type="ARBA" id="ARBA00001691"/>
    </source>
</evidence>
<comment type="catalytic activity">
    <reaction evidence="1">
        <text>Deacetylation of xylans and xylo-oligosaccharides.</text>
        <dbReference type="EC" id="3.1.1.72"/>
    </reaction>
</comment>
<dbReference type="InterPro" id="IPR010126">
    <property type="entry name" value="Esterase_phb"/>
</dbReference>
<sequence>MLLFTLLSLLLLPFFSLFSSASPIALTPRATLTRIATFGTNPASLRMYMYIPATLSTSPGIVVTLHGASGNAQQQYTSTPYARLAEQYGFIVVYPESPQGAWDATSKESMTHEGGGASQSIANMVRFVGDTYNVDEGRVVVQGVSSGGAMANTMAGTYPDLFTAASIYSAGSSGNIRSMYPGYTGSYPKIQLYLGSEDTIIGSAAFNTTLAAWATVLGYDSSPDQVQSDTPVDGWTTYVLGSKLEGIWAEGVGHPVSVQGEEDMKWWGFAR</sequence>
<evidence type="ECO:0000256" key="4">
    <source>
        <dbReference type="ARBA" id="ARBA00013092"/>
    </source>
</evidence>
<gene>
    <name evidence="9" type="ORF">BJX66DRAFT_321319</name>
</gene>
<keyword evidence="5" id="KW-0719">Serine esterase</keyword>
<evidence type="ECO:0000313" key="10">
    <source>
        <dbReference type="Proteomes" id="UP001610563"/>
    </source>
</evidence>
<comment type="similarity">
    <text evidence="2">Belongs to the carbohydrate esterase 1 (CE1) family. AxeA subfamily.</text>
</comment>
<dbReference type="PANTHER" id="PTHR43037:SF5">
    <property type="entry name" value="FERULOYL ESTERASE"/>
    <property type="match status" value="1"/>
</dbReference>
<evidence type="ECO:0000256" key="3">
    <source>
        <dbReference type="ARBA" id="ARBA00011245"/>
    </source>
</evidence>
<accession>A0ABR4GP59</accession>
<evidence type="ECO:0000256" key="6">
    <source>
        <dbReference type="ARBA" id="ARBA00022729"/>
    </source>
</evidence>
<feature type="chain" id="PRO_5045241805" description="acetylxylan esterase" evidence="8">
    <location>
        <begin position="22"/>
        <end position="271"/>
    </location>
</feature>
<keyword evidence="6 8" id="KW-0732">Signal</keyword>
<comment type="subunit">
    <text evidence="3">Monomer.</text>
</comment>
<reference evidence="9 10" key="1">
    <citation type="submission" date="2024-07" db="EMBL/GenBank/DDBJ databases">
        <title>Section-level genome sequencing and comparative genomics of Aspergillus sections Usti and Cavernicolus.</title>
        <authorList>
            <consortium name="Lawrence Berkeley National Laboratory"/>
            <person name="Nybo J.L."/>
            <person name="Vesth T.C."/>
            <person name="Theobald S."/>
            <person name="Frisvad J.C."/>
            <person name="Larsen T.O."/>
            <person name="Kjaerboelling I."/>
            <person name="Rothschild-Mancinelli K."/>
            <person name="Lyhne E.K."/>
            <person name="Kogle M.E."/>
            <person name="Barry K."/>
            <person name="Clum A."/>
            <person name="Na H."/>
            <person name="Ledsgaard L."/>
            <person name="Lin J."/>
            <person name="Lipzen A."/>
            <person name="Kuo A."/>
            <person name="Riley R."/>
            <person name="Mondo S."/>
            <person name="Labutti K."/>
            <person name="Haridas S."/>
            <person name="Pangalinan J."/>
            <person name="Salamov A.A."/>
            <person name="Simmons B.A."/>
            <person name="Magnuson J.K."/>
            <person name="Chen J."/>
            <person name="Drula E."/>
            <person name="Henrissat B."/>
            <person name="Wiebenga A."/>
            <person name="Lubbers R.J."/>
            <person name="Gomes A.C."/>
            <person name="Makela M.R."/>
            <person name="Stajich J."/>
            <person name="Grigoriev I.V."/>
            <person name="Mortensen U.H."/>
            <person name="De Vries R.P."/>
            <person name="Baker S.E."/>
            <person name="Andersen M.R."/>
        </authorList>
    </citation>
    <scope>NUCLEOTIDE SEQUENCE [LARGE SCALE GENOMIC DNA]</scope>
    <source>
        <strain evidence="9 10">CBS 209.92</strain>
    </source>
</reference>
<evidence type="ECO:0000256" key="2">
    <source>
        <dbReference type="ARBA" id="ARBA00007052"/>
    </source>
</evidence>
<comment type="caution">
    <text evidence="9">The sequence shown here is derived from an EMBL/GenBank/DDBJ whole genome shotgun (WGS) entry which is preliminary data.</text>
</comment>
<dbReference type="EC" id="3.1.1.72" evidence="4"/>
<dbReference type="GO" id="GO:0016787">
    <property type="term" value="F:hydrolase activity"/>
    <property type="evidence" value="ECO:0007669"/>
    <property type="project" value="UniProtKB-KW"/>
</dbReference>
<evidence type="ECO:0000256" key="8">
    <source>
        <dbReference type="SAM" id="SignalP"/>
    </source>
</evidence>
<dbReference type="Pfam" id="PF10503">
    <property type="entry name" value="Esterase_PHB"/>
    <property type="match status" value="1"/>
</dbReference>
<dbReference type="InterPro" id="IPR050955">
    <property type="entry name" value="Plant_Biomass_Hydrol_Est"/>
</dbReference>
<evidence type="ECO:0000256" key="7">
    <source>
        <dbReference type="ARBA" id="ARBA00022801"/>
    </source>
</evidence>
<dbReference type="SUPFAM" id="SSF53474">
    <property type="entry name" value="alpha/beta-Hydrolases"/>
    <property type="match status" value="1"/>
</dbReference>
<name>A0ABR4GP59_9EURO</name>
<keyword evidence="10" id="KW-1185">Reference proteome</keyword>
<proteinExistence type="inferred from homology"/>
<dbReference type="Gene3D" id="3.40.50.1820">
    <property type="entry name" value="alpha/beta hydrolase"/>
    <property type="match status" value="1"/>
</dbReference>
<organism evidence="9 10">
    <name type="scientific">Aspergillus keveii</name>
    <dbReference type="NCBI Taxonomy" id="714993"/>
    <lineage>
        <taxon>Eukaryota</taxon>
        <taxon>Fungi</taxon>
        <taxon>Dikarya</taxon>
        <taxon>Ascomycota</taxon>
        <taxon>Pezizomycotina</taxon>
        <taxon>Eurotiomycetes</taxon>
        <taxon>Eurotiomycetidae</taxon>
        <taxon>Eurotiales</taxon>
        <taxon>Aspergillaceae</taxon>
        <taxon>Aspergillus</taxon>
        <taxon>Aspergillus subgen. Nidulantes</taxon>
    </lineage>
</organism>
<keyword evidence="7 9" id="KW-0378">Hydrolase</keyword>
<dbReference type="PANTHER" id="PTHR43037">
    <property type="entry name" value="UNNAMED PRODUCT-RELATED"/>
    <property type="match status" value="1"/>
</dbReference>
<dbReference type="Proteomes" id="UP001610563">
    <property type="component" value="Unassembled WGS sequence"/>
</dbReference>